<evidence type="ECO:0000313" key="4">
    <source>
        <dbReference type="Proteomes" id="UP001328107"/>
    </source>
</evidence>
<reference evidence="4" key="1">
    <citation type="submission" date="2022-10" db="EMBL/GenBank/DDBJ databases">
        <title>Genome assembly of Pristionchus species.</title>
        <authorList>
            <person name="Yoshida K."/>
            <person name="Sommer R.J."/>
        </authorList>
    </citation>
    <scope>NUCLEOTIDE SEQUENCE [LARGE SCALE GENOMIC DNA]</scope>
    <source>
        <strain evidence="4">RS5460</strain>
    </source>
</reference>
<keyword evidence="1" id="KW-1133">Transmembrane helix</keyword>
<evidence type="ECO:0000256" key="1">
    <source>
        <dbReference type="SAM" id="Phobius"/>
    </source>
</evidence>
<keyword evidence="1" id="KW-0472">Membrane</keyword>
<feature type="transmembrane region" description="Helical" evidence="1">
    <location>
        <begin position="358"/>
        <end position="380"/>
    </location>
</feature>
<name>A0AAN5CBL2_9BILA</name>
<organism evidence="3 4">
    <name type="scientific">Pristionchus mayeri</name>
    <dbReference type="NCBI Taxonomy" id="1317129"/>
    <lineage>
        <taxon>Eukaryota</taxon>
        <taxon>Metazoa</taxon>
        <taxon>Ecdysozoa</taxon>
        <taxon>Nematoda</taxon>
        <taxon>Chromadorea</taxon>
        <taxon>Rhabditida</taxon>
        <taxon>Rhabditina</taxon>
        <taxon>Diplogasteromorpha</taxon>
        <taxon>Diplogasteroidea</taxon>
        <taxon>Neodiplogasteridae</taxon>
        <taxon>Pristionchus</taxon>
    </lineage>
</organism>
<proteinExistence type="predicted"/>
<protein>
    <submittedName>
        <fullName evidence="3">Uncharacterized protein</fullName>
    </submittedName>
</protein>
<evidence type="ECO:0000256" key="2">
    <source>
        <dbReference type="SAM" id="SignalP"/>
    </source>
</evidence>
<feature type="signal peptide" evidence="2">
    <location>
        <begin position="1"/>
        <end position="19"/>
    </location>
</feature>
<sequence>MRLCIHLLILFAVFPLSSSNEYFGEFFGTSDVALLTQQNCARLTETDAGQSDRTCPNGLSDAYDLDKFDALCQNVKADTVRSHLVRDVHRKHKPRVLFVYVNNITHEINYGIEKLSLSGDHIEWTLPETLKQTSHIGPHLQKYESLEDSIFDTQSNILYLITRTSARSRKVHVVYVSNIFYVNTKFEKFSREFTVHPENKDRFDWVENPYEHTVYYIRRKENPRKDDLCRLPISELLSSLIDGKEGEIVTDMPAVGRSLIWAHKGVMITLDRVTDDGNQKDVYFTRNSSSFTKLGRRCNIQELDVRNRKTRRLITVFDWDYCILAHGGDGTRGPGGRVCPIYYNDLAVIENTGSGNTLYIVAIVLMFVFIVLLLVYVCWLRRNLDDSLPRDEHKPVPYYPSGQPLDSTFDMSVDRWDQY</sequence>
<keyword evidence="2" id="KW-0732">Signal</keyword>
<evidence type="ECO:0000313" key="3">
    <source>
        <dbReference type="EMBL" id="GMR37187.1"/>
    </source>
</evidence>
<feature type="chain" id="PRO_5042968256" evidence="2">
    <location>
        <begin position="20"/>
        <end position="419"/>
    </location>
</feature>
<comment type="caution">
    <text evidence="3">The sequence shown here is derived from an EMBL/GenBank/DDBJ whole genome shotgun (WGS) entry which is preliminary data.</text>
</comment>
<keyword evidence="4" id="KW-1185">Reference proteome</keyword>
<dbReference type="Proteomes" id="UP001328107">
    <property type="component" value="Unassembled WGS sequence"/>
</dbReference>
<dbReference type="EMBL" id="BTRK01000002">
    <property type="protein sequence ID" value="GMR37187.1"/>
    <property type="molecule type" value="Genomic_DNA"/>
</dbReference>
<accession>A0AAN5CBL2</accession>
<keyword evidence="1" id="KW-0812">Transmembrane</keyword>
<dbReference type="AlphaFoldDB" id="A0AAN5CBL2"/>
<gene>
    <name evidence="3" type="ORF">PMAYCL1PPCAC_07382</name>
</gene>